<gene>
    <name evidence="3" type="ORF">GCM10022280_18940</name>
</gene>
<evidence type="ECO:0000313" key="3">
    <source>
        <dbReference type="EMBL" id="GAA4019335.1"/>
    </source>
</evidence>
<keyword evidence="4" id="KW-1185">Reference proteome</keyword>
<name>A0ABP7T0Y8_9SPHN</name>
<evidence type="ECO:0000256" key="2">
    <source>
        <dbReference type="SAM" id="SignalP"/>
    </source>
</evidence>
<accession>A0ABP7T0Y8</accession>
<evidence type="ECO:0000313" key="4">
    <source>
        <dbReference type="Proteomes" id="UP001500235"/>
    </source>
</evidence>
<evidence type="ECO:0000256" key="1">
    <source>
        <dbReference type="SAM" id="MobiDB-lite"/>
    </source>
</evidence>
<feature type="compositionally biased region" description="Low complexity" evidence="1">
    <location>
        <begin position="169"/>
        <end position="184"/>
    </location>
</feature>
<dbReference type="RefSeq" id="WP_344707169.1">
    <property type="nucleotide sequence ID" value="NZ_BAABBQ010000001.1"/>
</dbReference>
<sequence>MRKLLLAAAMAAFGSSPAAAETVRGTGSAAITKDVESVRNAAERAARRELIIAMLRQSIGNDRLREVPASSVDAVASQIRDDMITNRSSRREGQVFFVDLDADIDGAWFSEQLSNFNIRLPSETGSAGATILVMLDQEEGMASNFSKPAESTVEYDRQTGASYRDHSAEATSQRSASASSSKSAVGYSGSYRSATGVSTGYGSGASVSRGRASGAAVAKSSSAAVNKYDHASKTRIDAEVHDNVRYREHIVWQRPAQNSDAGLIMAALVGELNGFGIATADSARLLTDFFQNKPPRLSALESDARFGRFLDAASRGEAQFFMSGKLEVRYQTDVATQQVACDGALHASAFATSTQRNVGSGVASGSTIGRSETECRGKLAQILAKDAAGKIGPQVQRFWRNQARTAQVMNAAVDTTQAADYSLVLRSSKLDMAMQADLLDALQSTPGVQSQGFISQSGTEMRFAVRYAGSVPLQLALFQKLRSNPQFAKMQSTVQGRSVLLCLSGCAAGQ</sequence>
<dbReference type="Proteomes" id="UP001500235">
    <property type="component" value="Unassembled WGS sequence"/>
</dbReference>
<feature type="chain" id="PRO_5047204864" evidence="2">
    <location>
        <begin position="21"/>
        <end position="510"/>
    </location>
</feature>
<feature type="region of interest" description="Disordered" evidence="1">
    <location>
        <begin position="160"/>
        <end position="184"/>
    </location>
</feature>
<protein>
    <submittedName>
        <fullName evidence="3">Uncharacterized protein</fullName>
    </submittedName>
</protein>
<keyword evidence="2" id="KW-0732">Signal</keyword>
<organism evidence="3 4">
    <name type="scientific">Sphingomonas swuensis</name>
    <dbReference type="NCBI Taxonomy" id="977800"/>
    <lineage>
        <taxon>Bacteria</taxon>
        <taxon>Pseudomonadati</taxon>
        <taxon>Pseudomonadota</taxon>
        <taxon>Alphaproteobacteria</taxon>
        <taxon>Sphingomonadales</taxon>
        <taxon>Sphingomonadaceae</taxon>
        <taxon>Sphingomonas</taxon>
    </lineage>
</organism>
<comment type="caution">
    <text evidence="3">The sequence shown here is derived from an EMBL/GenBank/DDBJ whole genome shotgun (WGS) entry which is preliminary data.</text>
</comment>
<reference evidence="4" key="1">
    <citation type="journal article" date="2019" name="Int. J. Syst. Evol. Microbiol.">
        <title>The Global Catalogue of Microorganisms (GCM) 10K type strain sequencing project: providing services to taxonomists for standard genome sequencing and annotation.</title>
        <authorList>
            <consortium name="The Broad Institute Genomics Platform"/>
            <consortium name="The Broad Institute Genome Sequencing Center for Infectious Disease"/>
            <person name="Wu L."/>
            <person name="Ma J."/>
        </authorList>
    </citation>
    <scope>NUCLEOTIDE SEQUENCE [LARGE SCALE GENOMIC DNA]</scope>
    <source>
        <strain evidence="4">JCM 17563</strain>
    </source>
</reference>
<feature type="signal peptide" evidence="2">
    <location>
        <begin position="1"/>
        <end position="20"/>
    </location>
</feature>
<dbReference type="EMBL" id="BAABBQ010000001">
    <property type="protein sequence ID" value="GAA4019335.1"/>
    <property type="molecule type" value="Genomic_DNA"/>
</dbReference>
<proteinExistence type="predicted"/>